<protein>
    <recommendedName>
        <fullName evidence="4">Cell cycle control protein</fullName>
    </recommendedName>
</protein>
<evidence type="ECO:0008006" key="4">
    <source>
        <dbReference type="Google" id="ProtNLM"/>
    </source>
</evidence>
<accession>A0AA38S504</accession>
<dbReference type="GO" id="GO:0033768">
    <property type="term" value="C:SUMO-targeted ubiquitin ligase complex"/>
    <property type="evidence" value="ECO:0007669"/>
    <property type="project" value="TreeGrafter"/>
</dbReference>
<dbReference type="PANTHER" id="PTHR28042">
    <property type="entry name" value="E3 UBIQUITIN-PROTEIN LIGASE COMPLEX SLX5-SLX8 SUBUNIT SLX5"/>
    <property type="match status" value="1"/>
</dbReference>
<dbReference type="InterPro" id="IPR038886">
    <property type="entry name" value="E3_SLX5/Rfp1"/>
</dbReference>
<keyword evidence="3" id="KW-1185">Reference proteome</keyword>
<dbReference type="EMBL" id="JANBVO010000007">
    <property type="protein sequence ID" value="KAJ9150759.1"/>
    <property type="molecule type" value="Genomic_DNA"/>
</dbReference>
<comment type="caution">
    <text evidence="2">The sequence shown here is derived from an EMBL/GenBank/DDBJ whole genome shotgun (WGS) entry which is preliminary data.</text>
</comment>
<feature type="region of interest" description="Disordered" evidence="1">
    <location>
        <begin position="23"/>
        <end position="49"/>
    </location>
</feature>
<dbReference type="GO" id="GO:0004842">
    <property type="term" value="F:ubiquitin-protein transferase activity"/>
    <property type="evidence" value="ECO:0007669"/>
    <property type="project" value="TreeGrafter"/>
</dbReference>
<gene>
    <name evidence="2" type="ORF">NKR23_g3518</name>
</gene>
<sequence>MDPLNPLADNPVHFNYRANGFGGFDGGRPATPKPAHVPPPPAREGFTRKTGEDLAFVCPSCDEELKYNEDETEEPPAKKARTRKDREEHHFWAVKNCGHVYCKKCFDNRRGGPKVAQQPTFRKDQSKNTKLFCAVEDCDSEVSRKDAWVGIFL</sequence>
<dbReference type="AlphaFoldDB" id="A0AA38S504"/>
<name>A0AA38S504_9PEZI</name>
<evidence type="ECO:0000256" key="1">
    <source>
        <dbReference type="SAM" id="MobiDB-lite"/>
    </source>
</evidence>
<feature type="compositionally biased region" description="Pro residues" evidence="1">
    <location>
        <begin position="31"/>
        <end position="42"/>
    </location>
</feature>
<proteinExistence type="predicted"/>
<dbReference type="Proteomes" id="UP001174694">
    <property type="component" value="Unassembled WGS sequence"/>
</dbReference>
<evidence type="ECO:0000313" key="3">
    <source>
        <dbReference type="Proteomes" id="UP001174694"/>
    </source>
</evidence>
<dbReference type="PANTHER" id="PTHR28042:SF1">
    <property type="entry name" value="E3 UBIQUITIN-PROTEIN LIGASE COMPLEX SLX5-SLX8 SUBUNIT SLX5"/>
    <property type="match status" value="1"/>
</dbReference>
<evidence type="ECO:0000313" key="2">
    <source>
        <dbReference type="EMBL" id="KAJ9150759.1"/>
    </source>
</evidence>
<reference evidence="2" key="1">
    <citation type="submission" date="2022-07" db="EMBL/GenBank/DDBJ databases">
        <title>Fungi with potential for degradation of polypropylene.</title>
        <authorList>
            <person name="Gostincar C."/>
        </authorList>
    </citation>
    <scope>NUCLEOTIDE SEQUENCE</scope>
    <source>
        <strain evidence="2">EXF-13308</strain>
    </source>
</reference>
<organism evidence="2 3">
    <name type="scientific">Pleurostoma richardsiae</name>
    <dbReference type="NCBI Taxonomy" id="41990"/>
    <lineage>
        <taxon>Eukaryota</taxon>
        <taxon>Fungi</taxon>
        <taxon>Dikarya</taxon>
        <taxon>Ascomycota</taxon>
        <taxon>Pezizomycotina</taxon>
        <taxon>Sordariomycetes</taxon>
        <taxon>Sordariomycetidae</taxon>
        <taxon>Calosphaeriales</taxon>
        <taxon>Pleurostomataceae</taxon>
        <taxon>Pleurostoma</taxon>
    </lineage>
</organism>